<evidence type="ECO:0000313" key="7">
    <source>
        <dbReference type="EMBL" id="KAJ0185878.1"/>
    </source>
</evidence>
<dbReference type="PROSITE" id="PS51292">
    <property type="entry name" value="ZF_RING_CH"/>
    <property type="match status" value="1"/>
</dbReference>
<feature type="domain" description="RING-CH-type" evidence="6">
    <location>
        <begin position="105"/>
        <end position="176"/>
    </location>
</feature>
<evidence type="ECO:0000256" key="4">
    <source>
        <dbReference type="SAM" id="MobiDB-lite"/>
    </source>
</evidence>
<dbReference type="Pfam" id="PF12906">
    <property type="entry name" value="RINGv"/>
    <property type="match status" value="1"/>
</dbReference>
<keyword evidence="5" id="KW-0812">Transmembrane</keyword>
<dbReference type="AlphaFoldDB" id="A0A9R1UEW2"/>
<feature type="compositionally biased region" description="Polar residues" evidence="4">
    <location>
        <begin position="235"/>
        <end position="251"/>
    </location>
</feature>
<gene>
    <name evidence="7" type="ORF">LSAT_V11C900465340</name>
</gene>
<dbReference type="GO" id="GO:0008270">
    <property type="term" value="F:zinc ion binding"/>
    <property type="evidence" value="ECO:0007669"/>
    <property type="project" value="UniProtKB-KW"/>
</dbReference>
<evidence type="ECO:0000256" key="3">
    <source>
        <dbReference type="ARBA" id="ARBA00022833"/>
    </source>
</evidence>
<accession>A0A9R1UEW2</accession>
<keyword evidence="3" id="KW-0862">Zinc</keyword>
<keyword evidence="5" id="KW-1133">Transmembrane helix</keyword>
<sequence length="281" mass="30917">MPTIGSLAGMEITGAGVEGSFVGVGWDRRRRGRRSNRRCRIPIEITNEAAFNDYISSLSFTAFDDYSPVHFHSSVGYSCGIHSYNHTPSIPISEEVDLESGELVLSENDGKQCRICHLKFDGGDDEEDNGEALELGCDCKGDLATAHKKCALTWFLIKQDLNFMVSDSCVHVAKAWALRDSIIFISVIDLLLRLVRKCEICGSVVHNVGALVQNVDYEAIVQVGNNGDQDEVQPPESSASVVDPENGSSTSMHGRRIVNVMLGCMTFGFVISWLFHFNVLH</sequence>
<feature type="region of interest" description="Disordered" evidence="4">
    <location>
        <begin position="227"/>
        <end position="251"/>
    </location>
</feature>
<dbReference type="InterPro" id="IPR011016">
    <property type="entry name" value="Znf_RING-CH"/>
</dbReference>
<keyword evidence="5" id="KW-0472">Membrane</keyword>
<proteinExistence type="predicted"/>
<evidence type="ECO:0000256" key="5">
    <source>
        <dbReference type="SAM" id="Phobius"/>
    </source>
</evidence>
<name>A0A9R1UEW2_LACSA</name>
<dbReference type="SUPFAM" id="SSF57850">
    <property type="entry name" value="RING/U-box"/>
    <property type="match status" value="1"/>
</dbReference>
<dbReference type="Gene3D" id="3.30.40.10">
    <property type="entry name" value="Zinc/RING finger domain, C3HC4 (zinc finger)"/>
    <property type="match status" value="1"/>
</dbReference>
<keyword evidence="1" id="KW-0479">Metal-binding</keyword>
<dbReference type="Proteomes" id="UP000235145">
    <property type="component" value="Unassembled WGS sequence"/>
</dbReference>
<evidence type="ECO:0000259" key="6">
    <source>
        <dbReference type="PROSITE" id="PS51292"/>
    </source>
</evidence>
<evidence type="ECO:0000256" key="1">
    <source>
        <dbReference type="ARBA" id="ARBA00022723"/>
    </source>
</evidence>
<dbReference type="SMART" id="SM00744">
    <property type="entry name" value="RINGv"/>
    <property type="match status" value="1"/>
</dbReference>
<dbReference type="CDD" id="cd16495">
    <property type="entry name" value="RING_CH-C4HC3_MARCH"/>
    <property type="match status" value="1"/>
</dbReference>
<dbReference type="PANTHER" id="PTHR46214">
    <property type="entry name" value="ZINC FINGER, RING-CH-TYPE"/>
    <property type="match status" value="1"/>
</dbReference>
<evidence type="ECO:0000313" key="8">
    <source>
        <dbReference type="Proteomes" id="UP000235145"/>
    </source>
</evidence>
<keyword evidence="8" id="KW-1185">Reference proteome</keyword>
<reference evidence="7 8" key="1">
    <citation type="journal article" date="2017" name="Nat. Commun.">
        <title>Genome assembly with in vitro proximity ligation data and whole-genome triplication in lettuce.</title>
        <authorList>
            <person name="Reyes-Chin-Wo S."/>
            <person name="Wang Z."/>
            <person name="Yang X."/>
            <person name="Kozik A."/>
            <person name="Arikit S."/>
            <person name="Song C."/>
            <person name="Xia L."/>
            <person name="Froenicke L."/>
            <person name="Lavelle D.O."/>
            <person name="Truco M.J."/>
            <person name="Xia R."/>
            <person name="Zhu S."/>
            <person name="Xu C."/>
            <person name="Xu H."/>
            <person name="Xu X."/>
            <person name="Cox K."/>
            <person name="Korf I."/>
            <person name="Meyers B.C."/>
            <person name="Michelmore R.W."/>
        </authorList>
    </citation>
    <scope>NUCLEOTIDE SEQUENCE [LARGE SCALE GENOMIC DNA]</scope>
    <source>
        <strain evidence="8">cv. Salinas</strain>
        <tissue evidence="7">Seedlings</tissue>
    </source>
</reference>
<protein>
    <recommendedName>
        <fullName evidence="6">RING-CH-type domain-containing protein</fullName>
    </recommendedName>
</protein>
<dbReference type="EMBL" id="NBSK02000009">
    <property type="protein sequence ID" value="KAJ0185878.1"/>
    <property type="molecule type" value="Genomic_DNA"/>
</dbReference>
<dbReference type="InterPro" id="IPR013083">
    <property type="entry name" value="Znf_RING/FYVE/PHD"/>
</dbReference>
<feature type="transmembrane region" description="Helical" evidence="5">
    <location>
        <begin position="257"/>
        <end position="275"/>
    </location>
</feature>
<dbReference type="PANTHER" id="PTHR46214:SF30">
    <property type="entry name" value="OS01G0850200 PROTEIN"/>
    <property type="match status" value="1"/>
</dbReference>
<keyword evidence="2" id="KW-0863">Zinc-finger</keyword>
<evidence type="ECO:0000256" key="2">
    <source>
        <dbReference type="ARBA" id="ARBA00022771"/>
    </source>
</evidence>
<organism evidence="7 8">
    <name type="scientific">Lactuca sativa</name>
    <name type="common">Garden lettuce</name>
    <dbReference type="NCBI Taxonomy" id="4236"/>
    <lineage>
        <taxon>Eukaryota</taxon>
        <taxon>Viridiplantae</taxon>
        <taxon>Streptophyta</taxon>
        <taxon>Embryophyta</taxon>
        <taxon>Tracheophyta</taxon>
        <taxon>Spermatophyta</taxon>
        <taxon>Magnoliopsida</taxon>
        <taxon>eudicotyledons</taxon>
        <taxon>Gunneridae</taxon>
        <taxon>Pentapetalae</taxon>
        <taxon>asterids</taxon>
        <taxon>campanulids</taxon>
        <taxon>Asterales</taxon>
        <taxon>Asteraceae</taxon>
        <taxon>Cichorioideae</taxon>
        <taxon>Cichorieae</taxon>
        <taxon>Lactucinae</taxon>
        <taxon>Lactuca</taxon>
    </lineage>
</organism>
<comment type="caution">
    <text evidence="7">The sequence shown here is derived from an EMBL/GenBank/DDBJ whole genome shotgun (WGS) entry which is preliminary data.</text>
</comment>